<comment type="caution">
    <text evidence="2">The sequence shown here is derived from an EMBL/GenBank/DDBJ whole genome shotgun (WGS) entry which is preliminary data.</text>
</comment>
<reference evidence="2" key="2">
    <citation type="submission" date="2020-08" db="EMBL/GenBank/DDBJ databases">
        <authorList>
            <person name="Chen M."/>
            <person name="Teng W."/>
            <person name="Zhao L."/>
            <person name="Hu C."/>
            <person name="Zhou Y."/>
            <person name="Han B."/>
            <person name="Song L."/>
            <person name="Shu W."/>
        </authorList>
    </citation>
    <scope>NUCLEOTIDE SEQUENCE</scope>
    <source>
        <strain evidence="2">FACHB-1277</strain>
    </source>
</reference>
<feature type="transmembrane region" description="Helical" evidence="1">
    <location>
        <begin position="31"/>
        <end position="49"/>
    </location>
</feature>
<dbReference type="Proteomes" id="UP000631421">
    <property type="component" value="Unassembled WGS sequence"/>
</dbReference>
<protein>
    <submittedName>
        <fullName evidence="2">Nitrate/nitrite transporter NrtS</fullName>
    </submittedName>
</protein>
<evidence type="ECO:0000313" key="3">
    <source>
        <dbReference type="Proteomes" id="UP000631421"/>
    </source>
</evidence>
<dbReference type="InterPro" id="IPR047700">
    <property type="entry name" value="NrtS-like"/>
</dbReference>
<dbReference type="NCBIfam" id="NF038050">
    <property type="entry name" value="NrtS"/>
    <property type="match status" value="1"/>
</dbReference>
<gene>
    <name evidence="2" type="primary">nrtS</name>
    <name evidence="2" type="ORF">H6F44_01675</name>
</gene>
<dbReference type="EMBL" id="JACJPY010000003">
    <property type="protein sequence ID" value="MBD2148840.1"/>
    <property type="molecule type" value="Genomic_DNA"/>
</dbReference>
<keyword evidence="1" id="KW-0812">Transmembrane</keyword>
<keyword evidence="1" id="KW-0472">Membrane</keyword>
<organism evidence="2 3">
    <name type="scientific">Pseudanabaena cinerea FACHB-1277</name>
    <dbReference type="NCBI Taxonomy" id="2949581"/>
    <lineage>
        <taxon>Bacteria</taxon>
        <taxon>Bacillati</taxon>
        <taxon>Cyanobacteriota</taxon>
        <taxon>Cyanophyceae</taxon>
        <taxon>Pseudanabaenales</taxon>
        <taxon>Pseudanabaenaceae</taxon>
        <taxon>Pseudanabaena</taxon>
        <taxon>Pseudanabaena cinerea</taxon>
    </lineage>
</organism>
<accession>A0A926URS1</accession>
<evidence type="ECO:0000313" key="2">
    <source>
        <dbReference type="EMBL" id="MBD2148840.1"/>
    </source>
</evidence>
<keyword evidence="3" id="KW-1185">Reference proteome</keyword>
<reference evidence="2" key="1">
    <citation type="journal article" date="2015" name="ISME J.">
        <title>Draft Genome Sequence of Streptomyces incarnatus NRRL8089, which Produces the Nucleoside Antibiotic Sinefungin.</title>
        <authorList>
            <person name="Oshima K."/>
            <person name="Hattori M."/>
            <person name="Shimizu H."/>
            <person name="Fukuda K."/>
            <person name="Nemoto M."/>
            <person name="Inagaki K."/>
            <person name="Tamura T."/>
        </authorList>
    </citation>
    <scope>NUCLEOTIDE SEQUENCE</scope>
    <source>
        <strain evidence="2">FACHB-1277</strain>
    </source>
</reference>
<name>A0A926URS1_9CYAN</name>
<sequence>MGVKVALVVGSILFLINHGNAFIQGQMSRDRWISALLTYCVPYMVSIHGQSINHRRK</sequence>
<keyword evidence="1" id="KW-1133">Transmembrane helix</keyword>
<proteinExistence type="predicted"/>
<dbReference type="AlphaFoldDB" id="A0A926URS1"/>
<evidence type="ECO:0000256" key="1">
    <source>
        <dbReference type="SAM" id="Phobius"/>
    </source>
</evidence>